<protein>
    <submittedName>
        <fullName evidence="2">Uncharacterized protein</fullName>
    </submittedName>
</protein>
<keyword evidence="3" id="KW-1185">Reference proteome</keyword>
<comment type="caution">
    <text evidence="2">The sequence shown here is derived from an EMBL/GenBank/DDBJ whole genome shotgun (WGS) entry which is preliminary data.</text>
</comment>
<dbReference type="AlphaFoldDB" id="A0A822YL58"/>
<gene>
    <name evidence="2" type="ORF">HUJ06_012103</name>
</gene>
<feature type="region of interest" description="Disordered" evidence="1">
    <location>
        <begin position="133"/>
        <end position="160"/>
    </location>
</feature>
<feature type="region of interest" description="Disordered" evidence="1">
    <location>
        <begin position="1"/>
        <end position="31"/>
    </location>
</feature>
<sequence length="271" mass="30147">MPTIVSKNPQLVAESPQKTENRSSDLPNTCHRTSTRWKPVKDQDVLIENEPPSSLLLPGEAKIRTFCPAKAFFSIRQEQRMKTFFSRYAKKTKPFSVREGKISKEDGNNFARYRKFLRPIIYRVNSPLVTQQSSQQQQFSSTTTSTSTVMTTTGSNSNMRTKEADSMISSPMPQLVPNPSSVNYPSGGSFLPSLAALQSFNQPMNIGGDFGGSNLALLQGFSLPSEKNTIQRTIHQLLPSEENAVQQTRRSVAADHLSEVPPLFTEGDDEQ</sequence>
<reference evidence="2 3" key="1">
    <citation type="journal article" date="2020" name="Mol. Biol. Evol.">
        <title>Distinct Expression and Methylation Patterns for Genes with Different Fates following a Single Whole-Genome Duplication in Flowering Plants.</title>
        <authorList>
            <person name="Shi T."/>
            <person name="Rahmani R.S."/>
            <person name="Gugger P.F."/>
            <person name="Wang M."/>
            <person name="Li H."/>
            <person name="Zhang Y."/>
            <person name="Li Z."/>
            <person name="Wang Q."/>
            <person name="Van de Peer Y."/>
            <person name="Marchal K."/>
            <person name="Chen J."/>
        </authorList>
    </citation>
    <scope>NUCLEOTIDE SEQUENCE [LARGE SCALE GENOMIC DNA]</scope>
    <source>
        <tissue evidence="2">Leaf</tissue>
    </source>
</reference>
<dbReference type="EMBL" id="DUZY01000003">
    <property type="protein sequence ID" value="DAD33252.1"/>
    <property type="molecule type" value="Genomic_DNA"/>
</dbReference>
<feature type="region of interest" description="Disordered" evidence="1">
    <location>
        <begin position="248"/>
        <end position="271"/>
    </location>
</feature>
<accession>A0A822YL58</accession>
<name>A0A822YL58_NELNU</name>
<feature type="compositionally biased region" description="Low complexity" evidence="1">
    <location>
        <begin position="133"/>
        <end position="157"/>
    </location>
</feature>
<proteinExistence type="predicted"/>
<dbReference type="Proteomes" id="UP000607653">
    <property type="component" value="Unassembled WGS sequence"/>
</dbReference>
<evidence type="ECO:0000313" key="2">
    <source>
        <dbReference type="EMBL" id="DAD33252.1"/>
    </source>
</evidence>
<organism evidence="2 3">
    <name type="scientific">Nelumbo nucifera</name>
    <name type="common">Sacred lotus</name>
    <dbReference type="NCBI Taxonomy" id="4432"/>
    <lineage>
        <taxon>Eukaryota</taxon>
        <taxon>Viridiplantae</taxon>
        <taxon>Streptophyta</taxon>
        <taxon>Embryophyta</taxon>
        <taxon>Tracheophyta</taxon>
        <taxon>Spermatophyta</taxon>
        <taxon>Magnoliopsida</taxon>
        <taxon>Proteales</taxon>
        <taxon>Nelumbonaceae</taxon>
        <taxon>Nelumbo</taxon>
    </lineage>
</organism>
<evidence type="ECO:0000256" key="1">
    <source>
        <dbReference type="SAM" id="MobiDB-lite"/>
    </source>
</evidence>
<evidence type="ECO:0000313" key="3">
    <source>
        <dbReference type="Proteomes" id="UP000607653"/>
    </source>
</evidence>